<dbReference type="OrthoDB" id="9813383at2"/>
<gene>
    <name evidence="1" type="ORF">CD33_18775</name>
</gene>
<comment type="caution">
    <text evidence="1">The sequence shown here is derived from an EMBL/GenBank/DDBJ whole genome shotgun (WGS) entry which is preliminary data.</text>
</comment>
<protein>
    <submittedName>
        <fullName evidence="1">Uncharacterized protein</fullName>
    </submittedName>
</protein>
<dbReference type="CDD" id="cd01745">
    <property type="entry name" value="GATase1_2"/>
    <property type="match status" value="1"/>
</dbReference>
<dbReference type="FunFam" id="3.40.50.880:FF:000030">
    <property type="entry name" value="Gamma-glutamyl-gamma-aminobutyrate hydrolase PuuD"/>
    <property type="match status" value="1"/>
</dbReference>
<dbReference type="AlphaFoldDB" id="A0A0A3HUQ3"/>
<reference evidence="1 2" key="1">
    <citation type="submission" date="2014-02" db="EMBL/GenBank/DDBJ databases">
        <title>Draft genome sequence of Lysinibacillus sinduriensis JCM 15800.</title>
        <authorList>
            <person name="Zhang F."/>
            <person name="Wang G."/>
            <person name="Zhang L."/>
        </authorList>
    </citation>
    <scope>NUCLEOTIDE SEQUENCE [LARGE SCALE GENOMIC DNA]</scope>
    <source>
        <strain evidence="1 2">JCM 15800</strain>
    </source>
</reference>
<dbReference type="Gene3D" id="3.40.50.880">
    <property type="match status" value="1"/>
</dbReference>
<dbReference type="PANTHER" id="PTHR43235">
    <property type="entry name" value="GLUTAMINE AMIDOTRANSFERASE PB2B2.05-RELATED"/>
    <property type="match status" value="1"/>
</dbReference>
<accession>A0A0A3HUQ3</accession>
<dbReference type="EMBL" id="JPVO01000055">
    <property type="protein sequence ID" value="KGR74043.1"/>
    <property type="molecule type" value="Genomic_DNA"/>
</dbReference>
<evidence type="ECO:0000313" key="1">
    <source>
        <dbReference type="EMBL" id="KGR74043.1"/>
    </source>
</evidence>
<dbReference type="GO" id="GO:0033969">
    <property type="term" value="F:gamma-glutamyl-gamma-aminobutyrate hydrolase activity"/>
    <property type="evidence" value="ECO:0007669"/>
    <property type="project" value="TreeGrafter"/>
</dbReference>
<dbReference type="RefSeq" id="WP_036203376.1">
    <property type="nucleotide sequence ID" value="NZ_AVCY01000001.1"/>
</dbReference>
<dbReference type="InterPro" id="IPR011697">
    <property type="entry name" value="Peptidase_C26"/>
</dbReference>
<dbReference type="InterPro" id="IPR044668">
    <property type="entry name" value="PuuD-like"/>
</dbReference>
<dbReference type="Pfam" id="PF07722">
    <property type="entry name" value="Peptidase_C26"/>
    <property type="match status" value="1"/>
</dbReference>
<dbReference type="SUPFAM" id="SSF52317">
    <property type="entry name" value="Class I glutamine amidotransferase-like"/>
    <property type="match status" value="1"/>
</dbReference>
<evidence type="ECO:0000313" key="2">
    <source>
        <dbReference type="Proteomes" id="UP000030408"/>
    </source>
</evidence>
<dbReference type="eggNOG" id="COG2071">
    <property type="taxonomic scope" value="Bacteria"/>
</dbReference>
<dbReference type="Proteomes" id="UP000030408">
    <property type="component" value="Unassembled WGS sequence"/>
</dbReference>
<sequence length="247" mass="27803">MKPIIGITMTTNNGQYCINEAYVKSIIQAGGIPLMIPFGVERDAEQLLEGIDGLLLTGGVDIHPHFFDEEPHIKIGEIMLERDEVELELTEAALKKKMPIFGICRGFQLLNVALGGTLYQDINSQYEHTPILHKQNARRKEASHFIEIRKGSQLYEMIGKEKIAVNSFHHQALKKVPDSFEITAKASDGIIEAFEMKDYPYCVGVQWHPEEMAIAEDEHAKKLFKSFIDASAAFKQQNEPLVSHLPS</sequence>
<dbReference type="PANTHER" id="PTHR43235:SF1">
    <property type="entry name" value="GLUTAMINE AMIDOTRANSFERASE PB2B2.05-RELATED"/>
    <property type="match status" value="1"/>
</dbReference>
<dbReference type="GO" id="GO:0005829">
    <property type="term" value="C:cytosol"/>
    <property type="evidence" value="ECO:0007669"/>
    <property type="project" value="TreeGrafter"/>
</dbReference>
<dbReference type="STRING" id="1384057.CD33_18775"/>
<keyword evidence="2" id="KW-1185">Reference proteome</keyword>
<organism evidence="1 2">
    <name type="scientific">Ureibacillus sinduriensis BLB-1 = JCM 15800</name>
    <dbReference type="NCBI Taxonomy" id="1384057"/>
    <lineage>
        <taxon>Bacteria</taxon>
        <taxon>Bacillati</taxon>
        <taxon>Bacillota</taxon>
        <taxon>Bacilli</taxon>
        <taxon>Bacillales</taxon>
        <taxon>Caryophanaceae</taxon>
        <taxon>Ureibacillus</taxon>
    </lineage>
</organism>
<dbReference type="GO" id="GO:0006598">
    <property type="term" value="P:polyamine catabolic process"/>
    <property type="evidence" value="ECO:0007669"/>
    <property type="project" value="TreeGrafter"/>
</dbReference>
<dbReference type="PROSITE" id="PS51273">
    <property type="entry name" value="GATASE_TYPE_1"/>
    <property type="match status" value="1"/>
</dbReference>
<dbReference type="InterPro" id="IPR029062">
    <property type="entry name" value="Class_I_gatase-like"/>
</dbReference>
<proteinExistence type="predicted"/>
<name>A0A0A3HUQ3_9BACL</name>